<dbReference type="FunFam" id="3.40.50.10190:FF:000007">
    <property type="entry name" value="RNA polymerase II subunit A C-terminal domain phosphatase"/>
    <property type="match status" value="1"/>
</dbReference>
<dbReference type="GO" id="GO:0008420">
    <property type="term" value="F:RNA polymerase II CTD heptapeptide repeat phosphatase activity"/>
    <property type="evidence" value="ECO:0007669"/>
    <property type="project" value="InterPro"/>
</dbReference>
<evidence type="ECO:0000256" key="8">
    <source>
        <dbReference type="ARBA" id="ARBA00048336"/>
    </source>
</evidence>
<dbReference type="InterPro" id="IPR000089">
    <property type="entry name" value="Biotin_lipoyl"/>
</dbReference>
<dbReference type="CDD" id="cd17729">
    <property type="entry name" value="BRCT_CTDP1"/>
    <property type="match status" value="1"/>
</dbReference>
<dbReference type="PANTHER" id="PTHR23081:SF36">
    <property type="entry name" value="RNA POLYMERASE II SUBUNIT A C-TERMINAL DOMAIN PHOSPHATASE"/>
    <property type="match status" value="1"/>
</dbReference>
<feature type="compositionally biased region" description="Acidic residues" evidence="9">
    <location>
        <begin position="451"/>
        <end position="467"/>
    </location>
</feature>
<dbReference type="InterPro" id="IPR039189">
    <property type="entry name" value="Fcp1"/>
</dbReference>
<name>A0A9P0EEL0_NEZVI</name>
<feature type="compositionally biased region" description="Low complexity" evidence="9">
    <location>
        <begin position="468"/>
        <end position="484"/>
    </location>
</feature>
<dbReference type="InterPro" id="IPR023214">
    <property type="entry name" value="HAD_sf"/>
</dbReference>
<dbReference type="Gene3D" id="2.40.50.100">
    <property type="match status" value="1"/>
</dbReference>
<evidence type="ECO:0000256" key="5">
    <source>
        <dbReference type="ARBA" id="ARBA00023242"/>
    </source>
</evidence>
<reference evidence="11" key="1">
    <citation type="submission" date="2022-01" db="EMBL/GenBank/DDBJ databases">
        <authorList>
            <person name="King R."/>
        </authorList>
    </citation>
    <scope>NUCLEOTIDE SEQUENCE</scope>
</reference>
<feature type="domain" description="BRCT" evidence="10">
    <location>
        <begin position="321"/>
        <end position="414"/>
    </location>
</feature>
<dbReference type="Gene3D" id="3.40.50.1000">
    <property type="entry name" value="HAD superfamily/HAD-like"/>
    <property type="match status" value="2"/>
</dbReference>
<dbReference type="InterPro" id="IPR011053">
    <property type="entry name" value="Single_hybrid_motif"/>
</dbReference>
<dbReference type="SMART" id="SM00577">
    <property type="entry name" value="CPDc"/>
    <property type="match status" value="1"/>
</dbReference>
<organism evidence="11 12">
    <name type="scientific">Nezara viridula</name>
    <name type="common">Southern green stink bug</name>
    <name type="synonym">Cimex viridulus</name>
    <dbReference type="NCBI Taxonomy" id="85310"/>
    <lineage>
        <taxon>Eukaryota</taxon>
        <taxon>Metazoa</taxon>
        <taxon>Ecdysozoa</taxon>
        <taxon>Arthropoda</taxon>
        <taxon>Hexapoda</taxon>
        <taxon>Insecta</taxon>
        <taxon>Pterygota</taxon>
        <taxon>Neoptera</taxon>
        <taxon>Paraneoptera</taxon>
        <taxon>Hemiptera</taxon>
        <taxon>Heteroptera</taxon>
        <taxon>Panheteroptera</taxon>
        <taxon>Pentatomomorpha</taxon>
        <taxon>Pentatomoidea</taxon>
        <taxon>Pentatomidae</taxon>
        <taxon>Pentatominae</taxon>
        <taxon>Nezara</taxon>
    </lineage>
</organism>
<evidence type="ECO:0000256" key="3">
    <source>
        <dbReference type="ARBA" id="ARBA00022801"/>
    </source>
</evidence>
<dbReference type="EMBL" id="OV725079">
    <property type="protein sequence ID" value="CAH1395033.1"/>
    <property type="molecule type" value="Genomic_DNA"/>
</dbReference>
<dbReference type="Proteomes" id="UP001152798">
    <property type="component" value="Chromosome 3"/>
</dbReference>
<dbReference type="GO" id="GO:0005634">
    <property type="term" value="C:nucleus"/>
    <property type="evidence" value="ECO:0007669"/>
    <property type="project" value="UniProtKB-SubCell"/>
</dbReference>
<keyword evidence="4" id="KW-0904">Protein phosphatase</keyword>
<keyword evidence="5" id="KW-0539">Nucleus</keyword>
<comment type="catalytic activity">
    <reaction evidence="8">
        <text>O-phospho-L-threonyl-[protein] + H2O = L-threonyl-[protein] + phosphate</text>
        <dbReference type="Rhea" id="RHEA:47004"/>
        <dbReference type="Rhea" id="RHEA-COMP:11060"/>
        <dbReference type="Rhea" id="RHEA-COMP:11605"/>
        <dbReference type="ChEBI" id="CHEBI:15377"/>
        <dbReference type="ChEBI" id="CHEBI:30013"/>
        <dbReference type="ChEBI" id="CHEBI:43474"/>
        <dbReference type="ChEBI" id="CHEBI:61977"/>
        <dbReference type="EC" id="3.1.3.16"/>
    </reaction>
</comment>
<dbReference type="PANTHER" id="PTHR23081">
    <property type="entry name" value="RNA POLYMERASE II CTD PHOSPHATASE"/>
    <property type="match status" value="1"/>
</dbReference>
<dbReference type="SMART" id="SM00292">
    <property type="entry name" value="BRCT"/>
    <property type="match status" value="1"/>
</dbReference>
<evidence type="ECO:0000256" key="7">
    <source>
        <dbReference type="ARBA" id="ARBA00047761"/>
    </source>
</evidence>
<dbReference type="InterPro" id="IPR036412">
    <property type="entry name" value="HAD-like_sf"/>
</dbReference>
<dbReference type="Pfam" id="PF00533">
    <property type="entry name" value="BRCT"/>
    <property type="match status" value="1"/>
</dbReference>
<dbReference type="InterPro" id="IPR004274">
    <property type="entry name" value="FCP1_dom"/>
</dbReference>
<dbReference type="Pfam" id="PF03031">
    <property type="entry name" value="NIF"/>
    <property type="match status" value="1"/>
</dbReference>
<evidence type="ECO:0000256" key="1">
    <source>
        <dbReference type="ARBA" id="ARBA00004123"/>
    </source>
</evidence>
<dbReference type="Pfam" id="PF00364">
    <property type="entry name" value="Biotin_lipoyl"/>
    <property type="match status" value="1"/>
</dbReference>
<comment type="catalytic activity">
    <reaction evidence="7">
        <text>O-phospho-L-seryl-[protein] + H2O = L-seryl-[protein] + phosphate</text>
        <dbReference type="Rhea" id="RHEA:20629"/>
        <dbReference type="Rhea" id="RHEA-COMP:9863"/>
        <dbReference type="Rhea" id="RHEA-COMP:11604"/>
        <dbReference type="ChEBI" id="CHEBI:15377"/>
        <dbReference type="ChEBI" id="CHEBI:29999"/>
        <dbReference type="ChEBI" id="CHEBI:43474"/>
        <dbReference type="ChEBI" id="CHEBI:83421"/>
        <dbReference type="EC" id="3.1.3.16"/>
    </reaction>
</comment>
<evidence type="ECO:0000313" key="11">
    <source>
        <dbReference type="EMBL" id="CAH1395033.1"/>
    </source>
</evidence>
<dbReference type="SUPFAM" id="SSF51230">
    <property type="entry name" value="Single hybrid motif"/>
    <property type="match status" value="1"/>
</dbReference>
<proteinExistence type="predicted"/>
<evidence type="ECO:0000256" key="6">
    <source>
        <dbReference type="ARBA" id="ARBA00040602"/>
    </source>
</evidence>
<dbReference type="SUPFAM" id="SSF56784">
    <property type="entry name" value="HAD-like"/>
    <property type="match status" value="1"/>
</dbReference>
<dbReference type="InterPro" id="IPR036420">
    <property type="entry name" value="BRCT_dom_sf"/>
</dbReference>
<dbReference type="InterPro" id="IPR001357">
    <property type="entry name" value="BRCT_dom"/>
</dbReference>
<feature type="compositionally biased region" description="Acidic residues" evidence="9">
    <location>
        <begin position="485"/>
        <end position="495"/>
    </location>
</feature>
<dbReference type="SUPFAM" id="SSF52113">
    <property type="entry name" value="BRCT domain"/>
    <property type="match status" value="1"/>
</dbReference>
<dbReference type="Gene3D" id="3.40.50.10190">
    <property type="entry name" value="BRCT domain"/>
    <property type="match status" value="1"/>
</dbReference>
<dbReference type="OrthoDB" id="10249888at2759"/>
<gene>
    <name evidence="11" type="ORF">NEZAVI_LOCUS5378</name>
</gene>
<protein>
    <recommendedName>
        <fullName evidence="6">RNA polymerase II subunit A C-terminal domain phosphatase</fullName>
        <ecNumber evidence="2">3.1.3.16</ecNumber>
    </recommendedName>
</protein>
<keyword evidence="3" id="KW-0378">Hydrolase</keyword>
<dbReference type="EC" id="3.1.3.16" evidence="2"/>
<keyword evidence="12" id="KW-1185">Reference proteome</keyword>
<evidence type="ECO:0000256" key="4">
    <source>
        <dbReference type="ARBA" id="ARBA00022912"/>
    </source>
</evidence>
<accession>A0A9P0EEL0</accession>
<sequence length="510" mass="56583">MSDTCVVDLCLDKTVKLSKWKVSEGTIVYDGRVLLIYEEGDKTHKFKSKHVGTVSKLLAKEGSLVNPGEPLLILGKGCSHPTVVNDLCAECGADLQKDGKNQSQATIPMVHSIPSLKVSHEQAQIIGRADTTRLLKDRKLVLLVDLDQTLIHTTHDTIPNNMKEVHHFQLFGSGNPWYHTRLRPGTQKFLEEMSKALFPCGDELVCIIDDREDVWDYSPNVIPVKPYHFFRNTGDIHSDPRVTPSTGVANDYLAPGVKVKEKPPEDESEHNELADDIEVEEEDDYLIYLSSILKRVHKMFYNVYDKKMEGVPEVKWVIERLRSSVLEGCELAFSGLIPLRTKLEESEPALAAVRLGAKISPTLQPSTTHLIAAGKGTAKVHQAKKMKGIKVVNPHWLLTCSHRWEKVDERLYDIGADYGPLPPQFCRTGAKGVPTSLITLSQEDMDAMAEEVGELSDSDSGEDENGEDTSAIPSRESSNPNSESSLDEEDGEEDLSLLGHQIEQGLSDDG</sequence>
<evidence type="ECO:0000256" key="9">
    <source>
        <dbReference type="SAM" id="MobiDB-lite"/>
    </source>
</evidence>
<dbReference type="PROSITE" id="PS50172">
    <property type="entry name" value="BRCT"/>
    <property type="match status" value="1"/>
</dbReference>
<dbReference type="AlphaFoldDB" id="A0A9P0EEL0"/>
<evidence type="ECO:0000313" key="12">
    <source>
        <dbReference type="Proteomes" id="UP001152798"/>
    </source>
</evidence>
<comment type="subcellular location">
    <subcellularLocation>
        <location evidence="1">Nucleus</location>
    </subcellularLocation>
</comment>
<feature type="region of interest" description="Disordered" evidence="9">
    <location>
        <begin position="451"/>
        <end position="510"/>
    </location>
</feature>
<evidence type="ECO:0000259" key="10">
    <source>
        <dbReference type="PROSITE" id="PS50172"/>
    </source>
</evidence>
<evidence type="ECO:0000256" key="2">
    <source>
        <dbReference type="ARBA" id="ARBA00013081"/>
    </source>
</evidence>